<name>A0AAE1HSB8_9NEOP</name>
<sequence>MKWRWQRAPGGGGGGGGGRDKAAATGAPALFRQLRPLFVVLQLHGVLPVTLDGATGPVLRWRSPAAVLALAVWLGLVVVSVFIVDAQVRLLQRASALRMPFYEQVVQFMGTFAAVYLVMMPVVWYETRAPCAFLRSWRAVEADYAALCGRRLRVRVRVRCWLCVAGVMSITAPLSTGVLLLMREEVHRMMVLAQYNAFMVGVPMLWSCLCHALAQASAALAATLAEVPVDRAAVRAHAAIWNRLNEAIVALGSRWGKTISSFMMIVYVQWLVSAFTMMSVLLTGVGLNHILLMSAIAALSFFLIYLPCNGAQYAVDAVGCRSRDALLRLPTCRMDEKALEEVALLLDNIRSGSKDAVNVNGVVGLNRAFFVAFLKSSATYLVVLVQFATSTS</sequence>
<evidence type="ECO:0000256" key="5">
    <source>
        <dbReference type="ARBA" id="ARBA00023136"/>
    </source>
</evidence>
<dbReference type="GO" id="GO:0050909">
    <property type="term" value="P:sensory perception of taste"/>
    <property type="evidence" value="ECO:0007669"/>
    <property type="project" value="InterPro"/>
</dbReference>
<keyword evidence="6 8" id="KW-0675">Receptor</keyword>
<feature type="transmembrane region" description="Helical" evidence="6">
    <location>
        <begin position="160"/>
        <end position="181"/>
    </location>
</feature>
<evidence type="ECO:0000313" key="8">
    <source>
        <dbReference type="EMBL" id="KAK3926522.1"/>
    </source>
</evidence>
<feature type="transmembrane region" description="Helical" evidence="6">
    <location>
        <begin position="65"/>
        <end position="84"/>
    </location>
</feature>
<evidence type="ECO:0000256" key="1">
    <source>
        <dbReference type="ARBA" id="ARBA00004651"/>
    </source>
</evidence>
<feature type="transmembrane region" description="Helical" evidence="6">
    <location>
        <begin position="287"/>
        <end position="306"/>
    </location>
</feature>
<evidence type="ECO:0000256" key="4">
    <source>
        <dbReference type="ARBA" id="ARBA00022989"/>
    </source>
</evidence>
<evidence type="ECO:0000256" key="7">
    <source>
        <dbReference type="SAM" id="MobiDB-lite"/>
    </source>
</evidence>
<keyword evidence="4 6" id="KW-1133">Transmembrane helix</keyword>
<keyword evidence="2 6" id="KW-1003">Cell membrane</keyword>
<comment type="similarity">
    <text evidence="6">Belongs to the insect chemoreceptor superfamily. Gustatory receptor (GR) family.</text>
</comment>
<dbReference type="GO" id="GO:0005886">
    <property type="term" value="C:plasma membrane"/>
    <property type="evidence" value="ECO:0007669"/>
    <property type="project" value="UniProtKB-SubCell"/>
</dbReference>
<comment type="subcellular location">
    <subcellularLocation>
        <location evidence="1 6">Cell membrane</location>
        <topology evidence="1 6">Multi-pass membrane protein</topology>
    </subcellularLocation>
</comment>
<feature type="transmembrane region" description="Helical" evidence="6">
    <location>
        <begin position="193"/>
        <end position="214"/>
    </location>
</feature>
<gene>
    <name evidence="8" type="ORF">KUF71_014739</name>
</gene>
<reference evidence="8" key="2">
    <citation type="journal article" date="2023" name="BMC Genomics">
        <title>Pest status, molecular evolution, and epigenetic factors derived from the genome assembly of Frankliniella fusca, a thysanopteran phytovirus vector.</title>
        <authorList>
            <person name="Catto M.A."/>
            <person name="Labadie P.E."/>
            <person name="Jacobson A.L."/>
            <person name="Kennedy G.G."/>
            <person name="Srinivasan R."/>
            <person name="Hunt B.G."/>
        </authorList>
    </citation>
    <scope>NUCLEOTIDE SEQUENCE</scope>
    <source>
        <strain evidence="8">PL_HMW_Pooled</strain>
    </source>
</reference>
<comment type="caution">
    <text evidence="8">The sequence shown here is derived from an EMBL/GenBank/DDBJ whole genome shotgun (WGS) entry which is preliminary data.</text>
</comment>
<evidence type="ECO:0000313" key="9">
    <source>
        <dbReference type="Proteomes" id="UP001219518"/>
    </source>
</evidence>
<feature type="transmembrane region" description="Helical" evidence="6">
    <location>
        <begin position="104"/>
        <end position="125"/>
    </location>
</feature>
<evidence type="ECO:0000256" key="3">
    <source>
        <dbReference type="ARBA" id="ARBA00022692"/>
    </source>
</evidence>
<keyword evidence="9" id="KW-1185">Reference proteome</keyword>
<keyword evidence="6" id="KW-0807">Transducer</keyword>
<dbReference type="EMBL" id="JAHWGI010001262">
    <property type="protein sequence ID" value="KAK3926522.1"/>
    <property type="molecule type" value="Genomic_DNA"/>
</dbReference>
<comment type="caution">
    <text evidence="6">Lacks conserved residue(s) required for the propagation of feature annotation.</text>
</comment>
<comment type="function">
    <text evidence="6">Gustatory receptor which mediates acceptance or avoidance behavior, depending on its substrates.</text>
</comment>
<dbReference type="Pfam" id="PF08395">
    <property type="entry name" value="7tm_7"/>
    <property type="match status" value="1"/>
</dbReference>
<protein>
    <recommendedName>
        <fullName evidence="6">Gustatory receptor</fullName>
    </recommendedName>
</protein>
<dbReference type="InterPro" id="IPR013604">
    <property type="entry name" value="7TM_chemorcpt"/>
</dbReference>
<dbReference type="GO" id="GO:0007165">
    <property type="term" value="P:signal transduction"/>
    <property type="evidence" value="ECO:0007669"/>
    <property type="project" value="UniProtKB-KW"/>
</dbReference>
<accession>A0AAE1HSB8</accession>
<organism evidence="8 9">
    <name type="scientific">Frankliniella fusca</name>
    <dbReference type="NCBI Taxonomy" id="407009"/>
    <lineage>
        <taxon>Eukaryota</taxon>
        <taxon>Metazoa</taxon>
        <taxon>Ecdysozoa</taxon>
        <taxon>Arthropoda</taxon>
        <taxon>Hexapoda</taxon>
        <taxon>Insecta</taxon>
        <taxon>Pterygota</taxon>
        <taxon>Neoptera</taxon>
        <taxon>Paraneoptera</taxon>
        <taxon>Thysanoptera</taxon>
        <taxon>Terebrantia</taxon>
        <taxon>Thripoidea</taxon>
        <taxon>Thripidae</taxon>
        <taxon>Frankliniella</taxon>
    </lineage>
</organism>
<evidence type="ECO:0000256" key="2">
    <source>
        <dbReference type="ARBA" id="ARBA00022475"/>
    </source>
</evidence>
<reference evidence="8" key="1">
    <citation type="submission" date="2021-07" db="EMBL/GenBank/DDBJ databases">
        <authorList>
            <person name="Catto M.A."/>
            <person name="Jacobson A."/>
            <person name="Kennedy G."/>
            <person name="Labadie P."/>
            <person name="Hunt B.G."/>
            <person name="Srinivasan R."/>
        </authorList>
    </citation>
    <scope>NUCLEOTIDE SEQUENCE</scope>
    <source>
        <strain evidence="8">PL_HMW_Pooled</strain>
        <tissue evidence="8">Head</tissue>
    </source>
</reference>
<keyword evidence="3 6" id="KW-0812">Transmembrane</keyword>
<feature type="region of interest" description="Disordered" evidence="7">
    <location>
        <begin position="1"/>
        <end position="21"/>
    </location>
</feature>
<dbReference type="AlphaFoldDB" id="A0AAE1HSB8"/>
<proteinExistence type="inferred from homology"/>
<evidence type="ECO:0000256" key="6">
    <source>
        <dbReference type="RuleBase" id="RU363108"/>
    </source>
</evidence>
<keyword evidence="5 6" id="KW-0472">Membrane</keyword>
<feature type="transmembrane region" description="Helical" evidence="6">
    <location>
        <begin position="262"/>
        <end position="281"/>
    </location>
</feature>
<dbReference type="Proteomes" id="UP001219518">
    <property type="component" value="Unassembled WGS sequence"/>
</dbReference>